<sequence>MLQQLRPYKDSPTRHDVWLRSQGYTKSIVRNGGQPADSGNQYTPQHAIL</sequence>
<organism evidence="2 3">
    <name type="scientific">Hymenobacter duratus</name>
    <dbReference type="NCBI Taxonomy" id="2771356"/>
    <lineage>
        <taxon>Bacteria</taxon>
        <taxon>Pseudomonadati</taxon>
        <taxon>Bacteroidota</taxon>
        <taxon>Cytophagia</taxon>
        <taxon>Cytophagales</taxon>
        <taxon>Hymenobacteraceae</taxon>
        <taxon>Hymenobacter</taxon>
    </lineage>
</organism>
<evidence type="ECO:0000256" key="1">
    <source>
        <dbReference type="SAM" id="MobiDB-lite"/>
    </source>
</evidence>
<comment type="caution">
    <text evidence="2">The sequence shown here is derived from an EMBL/GenBank/DDBJ whole genome shotgun (WGS) entry which is preliminary data.</text>
</comment>
<reference evidence="2 3" key="1">
    <citation type="submission" date="2020-09" db="EMBL/GenBank/DDBJ databases">
        <authorList>
            <person name="Kim M.K."/>
        </authorList>
    </citation>
    <scope>NUCLEOTIDE SEQUENCE [LARGE SCALE GENOMIC DNA]</scope>
    <source>
        <strain evidence="2 3">BT646</strain>
    </source>
</reference>
<dbReference type="RefSeq" id="WP_190785317.1">
    <property type="nucleotide sequence ID" value="NZ_JACWZZ010000003.1"/>
</dbReference>
<feature type="compositionally biased region" description="Polar residues" evidence="1">
    <location>
        <begin position="37"/>
        <end position="49"/>
    </location>
</feature>
<evidence type="ECO:0000313" key="2">
    <source>
        <dbReference type="EMBL" id="MBD2716359.1"/>
    </source>
</evidence>
<keyword evidence="3" id="KW-1185">Reference proteome</keyword>
<evidence type="ECO:0000313" key="3">
    <source>
        <dbReference type="Proteomes" id="UP000642468"/>
    </source>
</evidence>
<name>A0ABR8JHP7_9BACT</name>
<accession>A0ABR8JHP7</accession>
<gene>
    <name evidence="2" type="ORF">IC231_15050</name>
</gene>
<dbReference type="EMBL" id="JACWZZ010000003">
    <property type="protein sequence ID" value="MBD2716359.1"/>
    <property type="molecule type" value="Genomic_DNA"/>
</dbReference>
<proteinExistence type="predicted"/>
<dbReference type="Proteomes" id="UP000642468">
    <property type="component" value="Unassembled WGS sequence"/>
</dbReference>
<feature type="region of interest" description="Disordered" evidence="1">
    <location>
        <begin position="28"/>
        <end position="49"/>
    </location>
</feature>
<protein>
    <submittedName>
        <fullName evidence="2">Uncharacterized protein</fullName>
    </submittedName>
</protein>